<dbReference type="AlphaFoldDB" id="A0A1T5EIL2"/>
<name>A0A1T5EIL2_9BACT</name>
<dbReference type="GO" id="GO:0000270">
    <property type="term" value="P:peptidoglycan metabolic process"/>
    <property type="evidence" value="ECO:0007669"/>
    <property type="project" value="TreeGrafter"/>
</dbReference>
<evidence type="ECO:0000256" key="3">
    <source>
        <dbReference type="SAM" id="SignalP"/>
    </source>
</evidence>
<dbReference type="GO" id="GO:0004185">
    <property type="term" value="F:serine-type carboxypeptidase activity"/>
    <property type="evidence" value="ECO:0007669"/>
    <property type="project" value="InterPro"/>
</dbReference>
<dbReference type="Gene3D" id="3.50.80.20">
    <property type="entry name" value="D-Ala-D-Ala carboxypeptidase C, peptidase S13"/>
    <property type="match status" value="1"/>
</dbReference>
<accession>A0A1T5EIL2</accession>
<evidence type="ECO:0000256" key="2">
    <source>
        <dbReference type="ARBA" id="ARBA00022801"/>
    </source>
</evidence>
<keyword evidence="3" id="KW-0732">Signal</keyword>
<dbReference type="NCBIfam" id="TIGR00666">
    <property type="entry name" value="PBP4"/>
    <property type="match status" value="1"/>
</dbReference>
<dbReference type="PRINTS" id="PR00922">
    <property type="entry name" value="DADACBPTASE3"/>
</dbReference>
<proteinExistence type="inferred from homology"/>
<dbReference type="SUPFAM" id="SSF56601">
    <property type="entry name" value="beta-lactamase/transpeptidase-like"/>
    <property type="match status" value="1"/>
</dbReference>
<gene>
    <name evidence="4" type="ORF">SAMN05660349_02984</name>
</gene>
<evidence type="ECO:0000313" key="4">
    <source>
        <dbReference type="EMBL" id="SKB83787.1"/>
    </source>
</evidence>
<feature type="signal peptide" evidence="3">
    <location>
        <begin position="1"/>
        <end position="20"/>
    </location>
</feature>
<keyword evidence="4" id="KW-0645">Protease</keyword>
<dbReference type="EMBL" id="FUYQ01000027">
    <property type="protein sequence ID" value="SKB83787.1"/>
    <property type="molecule type" value="Genomic_DNA"/>
</dbReference>
<dbReference type="PANTHER" id="PTHR30023:SF0">
    <property type="entry name" value="PENICILLIN-SENSITIVE CARBOXYPEPTIDASE A"/>
    <property type="match status" value="1"/>
</dbReference>
<keyword evidence="2" id="KW-0378">Hydrolase</keyword>
<dbReference type="GO" id="GO:0006508">
    <property type="term" value="P:proteolysis"/>
    <property type="evidence" value="ECO:0007669"/>
    <property type="project" value="InterPro"/>
</dbReference>
<comment type="similarity">
    <text evidence="1">Belongs to the peptidase S13 family.</text>
</comment>
<dbReference type="Pfam" id="PF02113">
    <property type="entry name" value="Peptidase_S13"/>
    <property type="match status" value="1"/>
</dbReference>
<dbReference type="RefSeq" id="WP_079684391.1">
    <property type="nucleotide sequence ID" value="NZ_FUYQ01000027.1"/>
</dbReference>
<dbReference type="PANTHER" id="PTHR30023">
    <property type="entry name" value="D-ALANYL-D-ALANINE CARBOXYPEPTIDASE"/>
    <property type="match status" value="1"/>
</dbReference>
<dbReference type="Proteomes" id="UP000190852">
    <property type="component" value="Unassembled WGS sequence"/>
</dbReference>
<evidence type="ECO:0000256" key="1">
    <source>
        <dbReference type="ARBA" id="ARBA00006096"/>
    </source>
</evidence>
<evidence type="ECO:0000313" key="5">
    <source>
        <dbReference type="Proteomes" id="UP000190852"/>
    </source>
</evidence>
<sequence length="485" mass="53323">MTKKILFPAILCCFTLAILAQTPQPVKRLLKMPYMKGASFSLVIQEVGSDKAKYAVSPDLSVIPASVMKTVTTATALELLGNDYRFATSLTYDGHIKDGVLHGNLYIEGSGDPTLGSRFVKDNNTEFLNDWLQGIKAAGIRSIEGSVIADERCFDTEGVSIKWVGEDLGSYFGAGSYGLSVFDNQYKVFVQTGAVGTKPVIKHSEPDMSGLRFHNYLVAGAVTTDSSYTLGAPFAADRYLYGVVPANRPLYTMKGDIPDPPYFLADYFSRFLKGKGIQVGGQPSCFRLLEESQQSTSAKRVNLVTTYSPPVSEIVRITNEVSQNLYADALLKTIGHSYTPEAGEVISSFGKGIKRVKQFWDAKGIDTYPLWMFDGSGLSSSDKLSARFLADILLYMATDASSSQTFYNSLPRTGIEGSVRNFMKGYSLEGNIRLKSGSMSRVKGYAGYVDKDGKRYCVTLFVNNYSCDGKIMTYELDRLLRTLFE</sequence>
<protein>
    <submittedName>
        <fullName evidence="4">D-alanyl-D-alanine carboxypeptidase / D-alanyl-D-alanine-endopeptidase (Penicillin-binding protein 4)</fullName>
    </submittedName>
</protein>
<keyword evidence="4" id="KW-0121">Carboxypeptidase</keyword>
<feature type="chain" id="PRO_5012888455" evidence="3">
    <location>
        <begin position="21"/>
        <end position="485"/>
    </location>
</feature>
<reference evidence="5" key="1">
    <citation type="submission" date="2017-02" db="EMBL/GenBank/DDBJ databases">
        <authorList>
            <person name="Varghese N."/>
            <person name="Submissions S."/>
        </authorList>
    </citation>
    <scope>NUCLEOTIDE SEQUENCE [LARGE SCALE GENOMIC DNA]</scope>
    <source>
        <strain evidence="5">DSM 24967</strain>
    </source>
</reference>
<organism evidence="4 5">
    <name type="scientific">Parabacteroides chartae</name>
    <dbReference type="NCBI Taxonomy" id="1037355"/>
    <lineage>
        <taxon>Bacteria</taxon>
        <taxon>Pseudomonadati</taxon>
        <taxon>Bacteroidota</taxon>
        <taxon>Bacteroidia</taxon>
        <taxon>Bacteroidales</taxon>
        <taxon>Tannerellaceae</taxon>
        <taxon>Parabacteroides</taxon>
    </lineage>
</organism>
<dbReference type="InterPro" id="IPR000667">
    <property type="entry name" value="Peptidase_S13"/>
</dbReference>
<dbReference type="Gene3D" id="3.40.710.10">
    <property type="entry name" value="DD-peptidase/beta-lactamase superfamily"/>
    <property type="match status" value="1"/>
</dbReference>
<keyword evidence="5" id="KW-1185">Reference proteome</keyword>
<dbReference type="InterPro" id="IPR012338">
    <property type="entry name" value="Beta-lactam/transpept-like"/>
</dbReference>